<evidence type="ECO:0000313" key="3">
    <source>
        <dbReference type="Proteomes" id="UP000318693"/>
    </source>
</evidence>
<dbReference type="Gene3D" id="1.10.10.10">
    <property type="entry name" value="Winged helix-like DNA-binding domain superfamily/Winged helix DNA-binding domain"/>
    <property type="match status" value="1"/>
</dbReference>
<dbReference type="GO" id="GO:0003700">
    <property type="term" value="F:DNA-binding transcription factor activity"/>
    <property type="evidence" value="ECO:0007669"/>
    <property type="project" value="InterPro"/>
</dbReference>
<dbReference type="Pfam" id="PF01047">
    <property type="entry name" value="MarR"/>
    <property type="match status" value="1"/>
</dbReference>
<evidence type="ECO:0000259" key="1">
    <source>
        <dbReference type="PROSITE" id="PS50995"/>
    </source>
</evidence>
<gene>
    <name evidence="2" type="ORF">FJ693_06065</name>
</gene>
<accession>A0A552WTX4</accession>
<dbReference type="PANTHER" id="PTHR33164:SF99">
    <property type="entry name" value="MARR FAMILY REGULATORY PROTEIN"/>
    <property type="match status" value="1"/>
</dbReference>
<dbReference type="InterPro" id="IPR000835">
    <property type="entry name" value="HTH_MarR-typ"/>
</dbReference>
<name>A0A552WTX4_9MICO</name>
<dbReference type="RefSeq" id="WP_143417627.1">
    <property type="nucleotide sequence ID" value="NZ_VJXR01000011.1"/>
</dbReference>
<dbReference type="InterPro" id="IPR039422">
    <property type="entry name" value="MarR/SlyA-like"/>
</dbReference>
<dbReference type="GO" id="GO:0006950">
    <property type="term" value="P:response to stress"/>
    <property type="evidence" value="ECO:0007669"/>
    <property type="project" value="TreeGrafter"/>
</dbReference>
<protein>
    <submittedName>
        <fullName evidence="2">MarR family transcriptional regulator</fullName>
    </submittedName>
</protein>
<dbReference type="PANTHER" id="PTHR33164">
    <property type="entry name" value="TRANSCRIPTIONAL REGULATOR, MARR FAMILY"/>
    <property type="match status" value="1"/>
</dbReference>
<organism evidence="2 3">
    <name type="scientific">Georgenia yuyongxinii</name>
    <dbReference type="NCBI Taxonomy" id="2589797"/>
    <lineage>
        <taxon>Bacteria</taxon>
        <taxon>Bacillati</taxon>
        <taxon>Actinomycetota</taxon>
        <taxon>Actinomycetes</taxon>
        <taxon>Micrococcales</taxon>
        <taxon>Bogoriellaceae</taxon>
        <taxon>Georgenia</taxon>
    </lineage>
</organism>
<dbReference type="SMART" id="SM00347">
    <property type="entry name" value="HTH_MARR"/>
    <property type="match status" value="1"/>
</dbReference>
<dbReference type="SUPFAM" id="SSF46785">
    <property type="entry name" value="Winged helix' DNA-binding domain"/>
    <property type="match status" value="1"/>
</dbReference>
<comment type="caution">
    <text evidence="2">The sequence shown here is derived from an EMBL/GenBank/DDBJ whole genome shotgun (WGS) entry which is preliminary data.</text>
</comment>
<feature type="domain" description="HTH marR-type" evidence="1">
    <location>
        <begin position="13"/>
        <end position="149"/>
    </location>
</feature>
<dbReference type="InterPro" id="IPR036390">
    <property type="entry name" value="WH_DNA-bd_sf"/>
</dbReference>
<dbReference type="AlphaFoldDB" id="A0A552WTX4"/>
<dbReference type="EMBL" id="VJXR01000011">
    <property type="protein sequence ID" value="TRW46300.1"/>
    <property type="molecule type" value="Genomic_DNA"/>
</dbReference>
<evidence type="ECO:0000313" key="2">
    <source>
        <dbReference type="EMBL" id="TRW46300.1"/>
    </source>
</evidence>
<dbReference type="Proteomes" id="UP000318693">
    <property type="component" value="Unassembled WGS sequence"/>
</dbReference>
<dbReference type="InterPro" id="IPR036388">
    <property type="entry name" value="WH-like_DNA-bd_sf"/>
</dbReference>
<dbReference type="PROSITE" id="PS50995">
    <property type="entry name" value="HTH_MARR_2"/>
    <property type="match status" value="1"/>
</dbReference>
<keyword evidence="3" id="KW-1185">Reference proteome</keyword>
<sequence length="168" mass="18727">MDDDQTPWLTAEQEEAWRSLMAAILLLPGALDAQLQRDADVTHAGYVVMSALSETPERAIRMSRLAQMASMSMSRLSHLVDRLEQRGWVERQPAPGDRRSTMAVLTEAGWEKVVATAPGHADNVKTLIFEDLTPAQTRQLKKIFDAIVPKLDPERRLLGCAPAEKPKQ</sequence>
<dbReference type="PRINTS" id="PR00598">
    <property type="entry name" value="HTHMARR"/>
</dbReference>
<proteinExistence type="predicted"/>
<reference evidence="2 3" key="1">
    <citation type="submission" date="2019-07" db="EMBL/GenBank/DDBJ databases">
        <title>Georgenia wutianyii sp. nov. and Georgenia *** sp. nov. isolated from plateau pika (Ochotona curzoniae) in the Qinghai-Tibet plateau of China.</title>
        <authorList>
            <person name="Tian Z."/>
        </authorList>
    </citation>
    <scope>NUCLEOTIDE SEQUENCE [LARGE SCALE GENOMIC DNA]</scope>
    <source>
        <strain evidence="2 3">Z446</strain>
    </source>
</reference>